<evidence type="ECO:0000259" key="5">
    <source>
        <dbReference type="PROSITE" id="PS50931"/>
    </source>
</evidence>
<evidence type="ECO:0000256" key="1">
    <source>
        <dbReference type="ARBA" id="ARBA00009437"/>
    </source>
</evidence>
<keyword evidence="2" id="KW-0805">Transcription regulation</keyword>
<protein>
    <submittedName>
        <fullName evidence="6">LysR family transcriptional regulator</fullName>
    </submittedName>
</protein>
<dbReference type="InterPro" id="IPR036388">
    <property type="entry name" value="WH-like_DNA-bd_sf"/>
</dbReference>
<dbReference type="InterPro" id="IPR000847">
    <property type="entry name" value="LysR_HTH_N"/>
</dbReference>
<dbReference type="SUPFAM" id="SSF53850">
    <property type="entry name" value="Periplasmic binding protein-like II"/>
    <property type="match status" value="1"/>
</dbReference>
<dbReference type="GO" id="GO:0003700">
    <property type="term" value="F:DNA-binding transcription factor activity"/>
    <property type="evidence" value="ECO:0007669"/>
    <property type="project" value="InterPro"/>
</dbReference>
<dbReference type="InterPro" id="IPR036390">
    <property type="entry name" value="WH_DNA-bd_sf"/>
</dbReference>
<dbReference type="PANTHER" id="PTHR30579">
    <property type="entry name" value="TRANSCRIPTIONAL REGULATOR"/>
    <property type="match status" value="1"/>
</dbReference>
<comment type="similarity">
    <text evidence="1">Belongs to the LysR transcriptional regulatory family.</text>
</comment>
<evidence type="ECO:0000313" key="7">
    <source>
        <dbReference type="Proteomes" id="UP000680348"/>
    </source>
</evidence>
<comment type="caution">
    <text evidence="6">The sequence shown here is derived from an EMBL/GenBank/DDBJ whole genome shotgun (WGS) entry which is preliminary data.</text>
</comment>
<sequence>MAVIMDIDRARTFLEIVHTGSFLKAADRLHVTQTTVSARIRTLEEELGRRLFDRNRSGATLTAAGREFERFAQSFVQVWERARQQLKIPPGRTSVIALGGELSLWNPMLLDWLVWMKRKQPEVAIRAHVGVPDQLIEQLRTGVLDVAVLYAPKLLPGFRVELVEEEQLVLVRARGIDGEEGSPDYVHVDWGPQFAAQDGFGQAAFGEPGLLVGLGPLGLGYILRAGGMGYFRKGAVTPHLETGQLELVEGAPQFTYPAYAVYPEFAEARSDVQEALRGLKEVAA</sequence>
<dbReference type="EMBL" id="JAGWCR010000003">
    <property type="protein sequence ID" value="MBS3648477.1"/>
    <property type="molecule type" value="Genomic_DNA"/>
</dbReference>
<keyword evidence="4" id="KW-0804">Transcription</keyword>
<dbReference type="Proteomes" id="UP000680348">
    <property type="component" value="Unassembled WGS sequence"/>
</dbReference>
<feature type="domain" description="HTH lysR-type" evidence="5">
    <location>
        <begin position="5"/>
        <end position="62"/>
    </location>
</feature>
<dbReference type="AlphaFoldDB" id="A0A942E4S0"/>
<dbReference type="PANTHER" id="PTHR30579:SF8">
    <property type="entry name" value="HTH-TYPE TRANSCRIPTIONAL REGULATOR HDFR"/>
    <property type="match status" value="1"/>
</dbReference>
<reference evidence="6" key="1">
    <citation type="submission" date="2021-04" db="EMBL/GenBank/DDBJ databases">
        <title>Pseudaminobacter soli sp. nov., isolated from paddy soil contaminated by heavy metals.</title>
        <authorList>
            <person name="Zhang K."/>
        </authorList>
    </citation>
    <scope>NUCLEOTIDE SEQUENCE</scope>
    <source>
        <strain evidence="6">19-2017</strain>
    </source>
</reference>
<dbReference type="Pfam" id="PF00126">
    <property type="entry name" value="HTH_1"/>
    <property type="match status" value="1"/>
</dbReference>
<dbReference type="InterPro" id="IPR005119">
    <property type="entry name" value="LysR_subst-bd"/>
</dbReference>
<evidence type="ECO:0000256" key="3">
    <source>
        <dbReference type="ARBA" id="ARBA00023125"/>
    </source>
</evidence>
<proteinExistence type="inferred from homology"/>
<organism evidence="6 7">
    <name type="scientific">Pseudaminobacter soli</name>
    <name type="common">ex Zhang et al. 2022</name>
    <dbReference type="NCBI Taxonomy" id="2831468"/>
    <lineage>
        <taxon>Bacteria</taxon>
        <taxon>Pseudomonadati</taxon>
        <taxon>Pseudomonadota</taxon>
        <taxon>Alphaproteobacteria</taxon>
        <taxon>Hyphomicrobiales</taxon>
        <taxon>Phyllobacteriaceae</taxon>
        <taxon>Pseudaminobacter</taxon>
    </lineage>
</organism>
<accession>A0A942E4S0</accession>
<dbReference type="FunFam" id="1.10.10.10:FF:000001">
    <property type="entry name" value="LysR family transcriptional regulator"/>
    <property type="match status" value="1"/>
</dbReference>
<dbReference type="PRINTS" id="PR00039">
    <property type="entry name" value="HTHLYSR"/>
</dbReference>
<evidence type="ECO:0000313" key="6">
    <source>
        <dbReference type="EMBL" id="MBS3648477.1"/>
    </source>
</evidence>
<dbReference type="Gene3D" id="1.10.10.10">
    <property type="entry name" value="Winged helix-like DNA-binding domain superfamily/Winged helix DNA-binding domain"/>
    <property type="match status" value="1"/>
</dbReference>
<keyword evidence="7" id="KW-1185">Reference proteome</keyword>
<gene>
    <name evidence="6" type="ORF">KEU06_07530</name>
</gene>
<dbReference type="GO" id="GO:0003677">
    <property type="term" value="F:DNA binding"/>
    <property type="evidence" value="ECO:0007669"/>
    <property type="project" value="UniProtKB-KW"/>
</dbReference>
<evidence type="ECO:0000256" key="4">
    <source>
        <dbReference type="ARBA" id="ARBA00023163"/>
    </source>
</evidence>
<evidence type="ECO:0000256" key="2">
    <source>
        <dbReference type="ARBA" id="ARBA00023015"/>
    </source>
</evidence>
<dbReference type="SUPFAM" id="SSF46785">
    <property type="entry name" value="Winged helix' DNA-binding domain"/>
    <property type="match status" value="1"/>
</dbReference>
<dbReference type="Pfam" id="PF03466">
    <property type="entry name" value="LysR_substrate"/>
    <property type="match status" value="1"/>
</dbReference>
<dbReference type="InterPro" id="IPR050176">
    <property type="entry name" value="LTTR"/>
</dbReference>
<dbReference type="Gene3D" id="3.40.190.10">
    <property type="entry name" value="Periplasmic binding protein-like II"/>
    <property type="match status" value="1"/>
</dbReference>
<dbReference type="PROSITE" id="PS50931">
    <property type="entry name" value="HTH_LYSR"/>
    <property type="match status" value="1"/>
</dbReference>
<name>A0A942E4S0_9HYPH</name>
<keyword evidence="3" id="KW-0238">DNA-binding</keyword>